<keyword evidence="10" id="KW-1185">Reference proteome</keyword>
<evidence type="ECO:0000256" key="6">
    <source>
        <dbReference type="ARBA" id="ARBA00023026"/>
    </source>
</evidence>
<proteinExistence type="inferred from homology"/>
<dbReference type="EMBL" id="NBNE01002305">
    <property type="protein sequence ID" value="OWZ10859.1"/>
    <property type="molecule type" value="Genomic_DNA"/>
</dbReference>
<evidence type="ECO:0000256" key="7">
    <source>
        <dbReference type="SAM" id="SignalP"/>
    </source>
</evidence>
<sequence length="408" mass="47208">MHHHYLVCLVFLVSGVLIGADSALIGPKNTLLLPDTYKRGGIAISRLLRTNKPPFEGDQEERVGGFSISEKVKSMFASSSGTPEKLQKWFEKKTSVDIVFKNLHLNKAGYPFDKPNFAAWVDYANALSAKVPKMSAISTLTKHYGDETLYNIIQRAKTRTYTKDRAIELEAAQMQHWIKMRKDPDEIFRLLQLNWKGRKVFENPEFITWAKYVDDLTTKHPEEPTLMYSTLTKYFDDDVLFKMTNVGKDSTQTKSVAIKVEDDWVQAILQKHKTPHQLLQNLGLGKTTDNLLDKVMYDNSLIRTWGKYLEVFNRRYPEEKTTMMETFTKAFGDDGVVKMLHTARSKSWTRDLAGQMETTQLRMWLDSGKTTDDVFNLLKLDKEVNTYHFRDKQLLSTWVSYINVFIEK</sequence>
<dbReference type="Pfam" id="PF22748">
    <property type="entry name" value="PexRD54_WY"/>
    <property type="match status" value="1"/>
</dbReference>
<evidence type="ECO:0000256" key="2">
    <source>
        <dbReference type="ARBA" id="ARBA00004613"/>
    </source>
</evidence>
<evidence type="ECO:0000259" key="8">
    <source>
        <dbReference type="Pfam" id="PF22748"/>
    </source>
</evidence>
<reference evidence="10" key="1">
    <citation type="submission" date="2017-03" db="EMBL/GenBank/DDBJ databases">
        <title>Phytopthora megakarya and P. palmivora, two closely related causual agents of cacao black pod achieved similar genome size and gene model numbers by different mechanisms.</title>
        <authorList>
            <person name="Ali S."/>
            <person name="Shao J."/>
            <person name="Larry D.J."/>
            <person name="Kronmiller B."/>
            <person name="Shen D."/>
            <person name="Strem M.D."/>
            <person name="Melnick R.L."/>
            <person name="Guiltinan M.J."/>
            <person name="Tyler B.M."/>
            <person name="Meinhardt L.W."/>
            <person name="Bailey B.A."/>
        </authorList>
    </citation>
    <scope>NUCLEOTIDE SEQUENCE [LARGE SCALE GENOMIC DNA]</scope>
    <source>
        <strain evidence="10">zdho120</strain>
    </source>
</reference>
<feature type="signal peptide" evidence="7">
    <location>
        <begin position="1"/>
        <end position="22"/>
    </location>
</feature>
<evidence type="ECO:0000256" key="4">
    <source>
        <dbReference type="ARBA" id="ARBA00022525"/>
    </source>
</evidence>
<dbReference type="GO" id="GO:0043657">
    <property type="term" value="C:host cell"/>
    <property type="evidence" value="ECO:0007669"/>
    <property type="project" value="UniProtKB-SubCell"/>
</dbReference>
<comment type="caution">
    <text evidence="9">The sequence shown here is derived from an EMBL/GenBank/DDBJ whole genome shotgun (WGS) entry which is preliminary data.</text>
</comment>
<dbReference type="GO" id="GO:0005576">
    <property type="term" value="C:extracellular region"/>
    <property type="evidence" value="ECO:0007669"/>
    <property type="project" value="UniProtKB-SubCell"/>
</dbReference>
<feature type="domain" description="RxLR effector PexRD54 WY" evidence="8">
    <location>
        <begin position="173"/>
        <end position="213"/>
    </location>
</feature>
<evidence type="ECO:0000256" key="3">
    <source>
        <dbReference type="ARBA" id="ARBA00010400"/>
    </source>
</evidence>
<evidence type="ECO:0000313" key="9">
    <source>
        <dbReference type="EMBL" id="OWZ10859.1"/>
    </source>
</evidence>
<keyword evidence="4" id="KW-0964">Secreted</keyword>
<feature type="chain" id="PRO_5013121564" evidence="7">
    <location>
        <begin position="23"/>
        <end position="408"/>
    </location>
</feature>
<evidence type="ECO:0000256" key="5">
    <source>
        <dbReference type="ARBA" id="ARBA00022729"/>
    </source>
</evidence>
<comment type="similarity">
    <text evidence="3">Belongs to the RxLR effector family.</text>
</comment>
<dbReference type="AlphaFoldDB" id="A0A225W0X5"/>
<keyword evidence="5 7" id="KW-0732">Signal</keyword>
<evidence type="ECO:0000313" key="10">
    <source>
        <dbReference type="Proteomes" id="UP000198211"/>
    </source>
</evidence>
<accession>A0A225W0X5</accession>
<name>A0A225W0X5_9STRA</name>
<evidence type="ECO:0000256" key="1">
    <source>
        <dbReference type="ARBA" id="ARBA00004340"/>
    </source>
</evidence>
<protein>
    <submittedName>
        <fullName evidence="9">RxLR effector protein</fullName>
    </submittedName>
</protein>
<comment type="subcellular location">
    <subcellularLocation>
        <location evidence="1">Host cell</location>
    </subcellularLocation>
    <subcellularLocation>
        <location evidence="2">Secreted</location>
    </subcellularLocation>
</comment>
<feature type="non-terminal residue" evidence="9">
    <location>
        <position position="408"/>
    </location>
</feature>
<gene>
    <name evidence="9" type="ORF">PHMEG_00016212</name>
</gene>
<organism evidence="9 10">
    <name type="scientific">Phytophthora megakarya</name>
    <dbReference type="NCBI Taxonomy" id="4795"/>
    <lineage>
        <taxon>Eukaryota</taxon>
        <taxon>Sar</taxon>
        <taxon>Stramenopiles</taxon>
        <taxon>Oomycota</taxon>
        <taxon>Peronosporomycetes</taxon>
        <taxon>Peronosporales</taxon>
        <taxon>Peronosporaceae</taxon>
        <taxon>Phytophthora</taxon>
    </lineage>
</organism>
<dbReference type="Proteomes" id="UP000198211">
    <property type="component" value="Unassembled WGS sequence"/>
</dbReference>
<keyword evidence="6" id="KW-0843">Virulence</keyword>
<dbReference type="InterPro" id="IPR054463">
    <property type="entry name" value="PexRD54_WY"/>
</dbReference>